<dbReference type="InterPro" id="IPR056884">
    <property type="entry name" value="NPHP3-like_N"/>
</dbReference>
<feature type="region of interest" description="Disordered" evidence="2">
    <location>
        <begin position="1140"/>
        <end position="1175"/>
    </location>
</feature>
<dbReference type="Proteomes" id="UP000248405">
    <property type="component" value="Unassembled WGS sequence"/>
</dbReference>
<protein>
    <recommendedName>
        <fullName evidence="3">Nephrocystin 3-like N-terminal domain-containing protein</fullName>
    </recommendedName>
</protein>
<feature type="region of interest" description="Disordered" evidence="2">
    <location>
        <begin position="101"/>
        <end position="120"/>
    </location>
</feature>
<reference evidence="4" key="1">
    <citation type="submission" date="2016-12" db="EMBL/GenBank/DDBJ databases">
        <title>The genomes of Aspergillus section Nigri reveals drivers in fungal speciation.</title>
        <authorList>
            <consortium name="DOE Joint Genome Institute"/>
            <person name="Vesth T.C."/>
            <person name="Nybo J."/>
            <person name="Theobald S."/>
            <person name="Brandl J."/>
            <person name="Frisvad J.C."/>
            <person name="Nielsen K.F."/>
            <person name="Lyhne E.K."/>
            <person name="Kogle M.E."/>
            <person name="Kuo A."/>
            <person name="Riley R."/>
            <person name="Clum A."/>
            <person name="Nolan M."/>
            <person name="Lipzen A."/>
            <person name="Salamov A."/>
            <person name="Henrissat B."/>
            <person name="Wiebenga A."/>
            <person name="De Vries R.P."/>
            <person name="Grigoriev I.V."/>
            <person name="Mortensen U.H."/>
            <person name="Andersen M.R."/>
            <person name="Baker S.E."/>
        </authorList>
    </citation>
    <scope>NUCLEOTIDE SEQUENCE [LARGE SCALE GENOMIC DNA]</scope>
    <source>
        <strain evidence="4">CBS 113365</strain>
    </source>
</reference>
<feature type="region of interest" description="Disordered" evidence="2">
    <location>
        <begin position="28"/>
        <end position="88"/>
    </location>
</feature>
<feature type="compositionally biased region" description="Basic residues" evidence="2">
    <location>
        <begin position="50"/>
        <end position="59"/>
    </location>
</feature>
<feature type="domain" description="Nephrocystin 3-like N-terminal" evidence="3">
    <location>
        <begin position="392"/>
        <end position="569"/>
    </location>
</feature>
<dbReference type="SUPFAM" id="SSF48403">
    <property type="entry name" value="Ankyrin repeat"/>
    <property type="match status" value="1"/>
</dbReference>
<evidence type="ECO:0000313" key="4">
    <source>
        <dbReference type="EMBL" id="PYH66624.1"/>
    </source>
</evidence>
<dbReference type="RefSeq" id="XP_025560418.1">
    <property type="nucleotide sequence ID" value="XM_025704163.1"/>
</dbReference>
<evidence type="ECO:0000313" key="5">
    <source>
        <dbReference type="Proteomes" id="UP000248405"/>
    </source>
</evidence>
<dbReference type="Pfam" id="PF24883">
    <property type="entry name" value="NPHP3_N"/>
    <property type="match status" value="1"/>
</dbReference>
<evidence type="ECO:0000259" key="3">
    <source>
        <dbReference type="Pfam" id="PF24883"/>
    </source>
</evidence>
<accession>A0A319B4C4</accession>
<dbReference type="SUPFAM" id="SSF52540">
    <property type="entry name" value="P-loop containing nucleoside triphosphate hydrolases"/>
    <property type="match status" value="1"/>
</dbReference>
<dbReference type="AlphaFoldDB" id="A0A319B4C4"/>
<feature type="compositionally biased region" description="Basic and acidic residues" evidence="2">
    <location>
        <begin position="1144"/>
        <end position="1160"/>
    </location>
</feature>
<sequence length="1228" mass="138718">MAKLWSTCGANMHRLKEKISRRLHHFRHEEPAGDNQFTSPDCKRSDPIRPAKKPLRKRSGPVSSEVSITNRNQHAEAVPRSPTEKKRWLLTSDTLGEVSSVKGENKIPHSSLPEFPKELDSDEGVSRNFWKEAFEKLSPDTQDGLRKRGYEPSLNTNPGDLDNLLNDLRKKVELCDKKRWVYKGKFVRDYAAKCATLVQGIGDLVVPFAPSQAAGPWGLIKVALKVPIEYDSTMFALLGTVDRVLHAIIRGRQYESAYGTENSDIVDTLRGDLVNVYWAVLKLLSYSIERLSEPTGARILATMLDNGSGHFSDLTAKEKELADTARACSAAQGEKATQHLQDIQGHLPRIETQVVECLAKLGQREAIDILDWASTVKHKAHHDNVRNNRTPGTGDWLLRKVEFRDWEESSSSAVLWLRGSPGVGKTFLTSRVIDHIQDNLARTPNDEGFAYFYCNRNEDTRTRPLAVARSYVRQLSSPASKTKSSKTNSWHIQSALQSTYEELRMKGADLDMKCCTELITESLNLYPRTTLVLDAFDECDPSSRGKLLELFEKLLSSSIRPAKLFIASRPDADVQQEVRSHPNIEVRATDNQHDIQAYINQEMLTLIKKDSVFCDLQEKIKSTLSAKSQGMFQWTYLQLKQLERCISPEAILECLETLPETIDDTYEVLLEEIEKKPSHDRDLALRALKWVLAAREPLSRGDLLEAVRINPDSETLELCNPVSDDALLALCRNFLVIDSERDVWRISHLSVAEYFELRRSWTTAITDLMVGKACLLFMSDTCSDDTMFNPDARGSDSKPAKSYFTRPFLYYVFCFWPEHIATLHPASVPEEDLSFVVGLLEKFLGAPQDSSARYRAWARCFNKPLRPVQYSILAVCRYGLPVSDRWWNRGELDMTCTNDEGDTCMLLAAMIGHIPIMRILLAKGGTLGPQGSYWALESALYREDSDTLRFLACEAHVDVNINFRYEFWRCVLIAAANMNWLEGVKILVEQCGADISLVRYPGAYGMTLRRFVPFIGYPEAEAAEYLVKAQQANVSVSIRAGHYGNLSLAAGFADVQCVQYFLEVERFNVNKPVRSFKNHNYYTALDVVALYVRKTVTVGRYGYVELREIVRILLAAGALVVLDVRDGEIVDALEVLHRGRQSRPRRESADDDSDSSRDINGDDEAEDGLFDDDDADDEHAKQVKAYARDTFADLQRAMRQQYESGALGVEETKYVEAVYYGQAKAQTS</sequence>
<organism evidence="4 5">
    <name type="scientific">Aspergillus vadensis (strain CBS 113365 / IMI 142717 / IBT 24658)</name>
    <dbReference type="NCBI Taxonomy" id="1448311"/>
    <lineage>
        <taxon>Eukaryota</taxon>
        <taxon>Fungi</taxon>
        <taxon>Dikarya</taxon>
        <taxon>Ascomycota</taxon>
        <taxon>Pezizomycotina</taxon>
        <taxon>Eurotiomycetes</taxon>
        <taxon>Eurotiomycetidae</taxon>
        <taxon>Eurotiales</taxon>
        <taxon>Aspergillaceae</taxon>
        <taxon>Aspergillus</taxon>
        <taxon>Aspergillus subgen. Circumdati</taxon>
    </lineage>
</organism>
<evidence type="ECO:0000256" key="2">
    <source>
        <dbReference type="SAM" id="MobiDB-lite"/>
    </source>
</evidence>
<feature type="compositionally biased region" description="Acidic residues" evidence="2">
    <location>
        <begin position="1161"/>
        <end position="1175"/>
    </location>
</feature>
<dbReference type="OrthoDB" id="4472712at2759"/>
<dbReference type="InterPro" id="IPR027417">
    <property type="entry name" value="P-loop_NTPase"/>
</dbReference>
<keyword evidence="1" id="KW-0677">Repeat</keyword>
<evidence type="ECO:0000256" key="1">
    <source>
        <dbReference type="ARBA" id="ARBA00022737"/>
    </source>
</evidence>
<dbReference type="InterPro" id="IPR036770">
    <property type="entry name" value="Ankyrin_rpt-contain_sf"/>
</dbReference>
<dbReference type="Gene3D" id="1.25.40.20">
    <property type="entry name" value="Ankyrin repeat-containing domain"/>
    <property type="match status" value="1"/>
</dbReference>
<proteinExistence type="predicted"/>
<dbReference type="PANTHER" id="PTHR10039">
    <property type="entry name" value="AMELOGENIN"/>
    <property type="match status" value="1"/>
</dbReference>
<dbReference type="GeneID" id="37208755"/>
<feature type="compositionally biased region" description="Polar residues" evidence="2">
    <location>
        <begin position="61"/>
        <end position="72"/>
    </location>
</feature>
<dbReference type="Gene3D" id="3.40.50.300">
    <property type="entry name" value="P-loop containing nucleotide triphosphate hydrolases"/>
    <property type="match status" value="1"/>
</dbReference>
<name>A0A319B4C4_ASPVC</name>
<dbReference type="EMBL" id="KZ821633">
    <property type="protein sequence ID" value="PYH66624.1"/>
    <property type="molecule type" value="Genomic_DNA"/>
</dbReference>
<gene>
    <name evidence="4" type="ORF">BO88DRAFT_370010</name>
</gene>
<keyword evidence="5" id="KW-1185">Reference proteome</keyword>
<dbReference type="PANTHER" id="PTHR10039:SF16">
    <property type="entry name" value="GPI INOSITOL-DEACYLASE"/>
    <property type="match status" value="1"/>
</dbReference>